<accession>A0ABT2VJX3</accession>
<comment type="subunit">
    <text evidence="10">Interacts with TamB to form the translocation and assembly module (TAM).</text>
</comment>
<comment type="subcellular location">
    <subcellularLocation>
        <location evidence="1">Cell outer membrane</location>
    </subcellularLocation>
</comment>
<dbReference type="PANTHER" id="PTHR12815:SF47">
    <property type="entry name" value="TRANSLOCATION AND ASSEMBLY MODULE SUBUNIT TAMA"/>
    <property type="match status" value="1"/>
</dbReference>
<comment type="similarity">
    <text evidence="2">Belongs to the TamA family.</text>
</comment>
<organism evidence="15 16">
    <name type="scientific">Alteromonas salexigens</name>
    <dbReference type="NCBI Taxonomy" id="2982530"/>
    <lineage>
        <taxon>Bacteria</taxon>
        <taxon>Pseudomonadati</taxon>
        <taxon>Pseudomonadota</taxon>
        <taxon>Gammaproteobacteria</taxon>
        <taxon>Alteromonadales</taxon>
        <taxon>Alteromonadaceae</taxon>
        <taxon>Alteromonas/Salinimonas group</taxon>
        <taxon>Alteromonas</taxon>
    </lineage>
</organism>
<feature type="domain" description="TamA POTRA" evidence="14">
    <location>
        <begin position="39"/>
        <end position="109"/>
    </location>
</feature>
<evidence type="ECO:0000256" key="4">
    <source>
        <dbReference type="ARBA" id="ARBA00022452"/>
    </source>
</evidence>
<dbReference type="Gene3D" id="3.10.20.310">
    <property type="entry name" value="membrane protein fhac"/>
    <property type="match status" value="3"/>
</dbReference>
<evidence type="ECO:0000259" key="13">
    <source>
        <dbReference type="Pfam" id="PF07244"/>
    </source>
</evidence>
<evidence type="ECO:0000256" key="6">
    <source>
        <dbReference type="ARBA" id="ARBA00022729"/>
    </source>
</evidence>
<comment type="caution">
    <text evidence="15">The sequence shown here is derived from an EMBL/GenBank/DDBJ whole genome shotgun (WGS) entry which is preliminary data.</text>
</comment>
<sequence length="597" mass="67056">MLLSLSQAPFRPHCQPRFCGMLFAVLLFLSSGAAWAVEFTVQGVEQDDIEDNILLHLNNMDVEPGLLADPFWQEEVAETVATAVEPYGYYNSDTLVEVSEDNEVILQVTLNQPLLVTNITREIIGAGRADEDFRERFNAFPLEKGQPLHQPTYSKYKSSMLNYALTHGYFDFAWQAARLDLVREEHAANVLLIAQSGPQYLFGEVKIVGDDKAEAIIRRLVPFEQGEKYSSTKLTEFNRSLSQSGYFSRVIARPVVSEAENLRVPIEVTVNHRPRDSFDVGVGAATDTGPRLRLGWERPWVNSRGHSVSADLFLSSPEQSLTTDYRIPMRDITRDYLSFQAGYQFIEYENSDTQSETLSLAAHRYWQKNNSPWQQDGSLTYLREQFEQGGEPPQTTTLVMPGYAIQYLQKDGDLNINNGLFFQAFAQVGRDNLGSDINIVKGVMEGKIIRTLNNVHRFTARAEVGAIKTNDFSQVPASLRFFAGGDTSVRGYQYRDISPTDDVFNPVTGEVSTQPIGGKYLATASVEYAYQFAESWRAAVFTDAGTATNDWGTTPFYSVGTGVHWISPIGPIRLYIAHNIDDRPEDWRLHFILGPAL</sequence>
<reference evidence="16" key="1">
    <citation type="submission" date="2023-07" db="EMBL/GenBank/DDBJ databases">
        <title>Study on multiphase classification of strain Alteromonas salexigens isolated from the Yellow Sea.</title>
        <authorList>
            <person name="Sun L."/>
        </authorList>
    </citation>
    <scope>NUCLEOTIDE SEQUENCE [LARGE SCALE GENOMIC DNA]</scope>
    <source>
        <strain evidence="16">ASW11-19</strain>
    </source>
</reference>
<evidence type="ECO:0000256" key="2">
    <source>
        <dbReference type="ARBA" id="ARBA00010248"/>
    </source>
</evidence>
<name>A0ABT2VJX3_9ALTE</name>
<keyword evidence="8" id="KW-0998">Cell outer membrane</keyword>
<protein>
    <recommendedName>
        <fullName evidence="3">Translocation and assembly module subunit TamA</fullName>
    </recommendedName>
    <alternativeName>
        <fullName evidence="9">Autotransporter assembly factor TamA</fullName>
    </alternativeName>
</protein>
<dbReference type="PANTHER" id="PTHR12815">
    <property type="entry name" value="SORTING AND ASSEMBLY MACHINERY SAMM50 PROTEIN FAMILY MEMBER"/>
    <property type="match status" value="1"/>
</dbReference>
<dbReference type="InterPro" id="IPR000184">
    <property type="entry name" value="Bac_surfAg_D15"/>
</dbReference>
<evidence type="ECO:0000256" key="9">
    <source>
        <dbReference type="ARBA" id="ARBA00033063"/>
    </source>
</evidence>
<feature type="signal peptide" evidence="11">
    <location>
        <begin position="1"/>
        <end position="36"/>
    </location>
</feature>
<feature type="chain" id="PRO_5045524629" description="Translocation and assembly module subunit TamA" evidence="11">
    <location>
        <begin position="37"/>
        <end position="597"/>
    </location>
</feature>
<dbReference type="Proteomes" id="UP001209257">
    <property type="component" value="Unassembled WGS sequence"/>
</dbReference>
<evidence type="ECO:0000256" key="11">
    <source>
        <dbReference type="SAM" id="SignalP"/>
    </source>
</evidence>
<evidence type="ECO:0000256" key="8">
    <source>
        <dbReference type="ARBA" id="ARBA00023237"/>
    </source>
</evidence>
<dbReference type="Pfam" id="PF17243">
    <property type="entry name" value="POTRA_TamA_1"/>
    <property type="match status" value="1"/>
</dbReference>
<evidence type="ECO:0000259" key="14">
    <source>
        <dbReference type="Pfam" id="PF17243"/>
    </source>
</evidence>
<keyword evidence="4" id="KW-1134">Transmembrane beta strand</keyword>
<feature type="domain" description="POTRA" evidence="13">
    <location>
        <begin position="200"/>
        <end position="271"/>
    </location>
</feature>
<dbReference type="Gene3D" id="2.40.160.50">
    <property type="entry name" value="membrane protein fhac: a member of the omp85/tpsb transporter family"/>
    <property type="match status" value="1"/>
</dbReference>
<dbReference type="RefSeq" id="WP_262992251.1">
    <property type="nucleotide sequence ID" value="NZ_JAOTJC010000004.1"/>
</dbReference>
<evidence type="ECO:0000313" key="16">
    <source>
        <dbReference type="Proteomes" id="UP001209257"/>
    </source>
</evidence>
<evidence type="ECO:0000256" key="5">
    <source>
        <dbReference type="ARBA" id="ARBA00022692"/>
    </source>
</evidence>
<evidence type="ECO:0000256" key="1">
    <source>
        <dbReference type="ARBA" id="ARBA00004442"/>
    </source>
</evidence>
<feature type="domain" description="Bacterial surface antigen (D15)" evidence="12">
    <location>
        <begin position="286"/>
        <end position="594"/>
    </location>
</feature>
<gene>
    <name evidence="15" type="ORF">OCL06_03000</name>
</gene>
<evidence type="ECO:0000259" key="12">
    <source>
        <dbReference type="Pfam" id="PF01103"/>
    </source>
</evidence>
<dbReference type="InterPro" id="IPR039910">
    <property type="entry name" value="D15-like"/>
</dbReference>
<evidence type="ECO:0000313" key="15">
    <source>
        <dbReference type="EMBL" id="MCU7553565.1"/>
    </source>
</evidence>
<dbReference type="Pfam" id="PF07244">
    <property type="entry name" value="POTRA"/>
    <property type="match status" value="1"/>
</dbReference>
<evidence type="ECO:0000256" key="3">
    <source>
        <dbReference type="ARBA" id="ARBA00015419"/>
    </source>
</evidence>
<keyword evidence="7" id="KW-0472">Membrane</keyword>
<keyword evidence="16" id="KW-1185">Reference proteome</keyword>
<dbReference type="Pfam" id="PF01103">
    <property type="entry name" value="Omp85"/>
    <property type="match status" value="1"/>
</dbReference>
<dbReference type="InterPro" id="IPR010827">
    <property type="entry name" value="BamA/TamA_POTRA"/>
</dbReference>
<proteinExistence type="inferred from homology"/>
<dbReference type="EMBL" id="JAOTJC010000004">
    <property type="protein sequence ID" value="MCU7553565.1"/>
    <property type="molecule type" value="Genomic_DNA"/>
</dbReference>
<keyword evidence="6 11" id="KW-0732">Signal</keyword>
<evidence type="ECO:0000256" key="7">
    <source>
        <dbReference type="ARBA" id="ARBA00023136"/>
    </source>
</evidence>
<keyword evidence="5" id="KW-0812">Transmembrane</keyword>
<dbReference type="InterPro" id="IPR035243">
    <property type="entry name" value="TamA_POTRA_Dom_1"/>
</dbReference>
<evidence type="ECO:0000256" key="10">
    <source>
        <dbReference type="ARBA" id="ARBA00093548"/>
    </source>
</evidence>